<accession>A0ABW2AD70</accession>
<keyword evidence="1" id="KW-0378">Hydrolase</keyword>
<dbReference type="SUPFAM" id="SSF63817">
    <property type="entry name" value="Sortase"/>
    <property type="match status" value="1"/>
</dbReference>
<dbReference type="Pfam" id="PF04203">
    <property type="entry name" value="Sortase"/>
    <property type="match status" value="1"/>
</dbReference>
<name>A0ABW2AD70_9MICO</name>
<sequence>MTPTRRSRRRNRTVLSVLAAVLVVAAAVVLVVAVRGQHHAPQPPTSAAHPAAEGNAAAPAPHPSTDSQGSQATPVPAATVGPILARSAPVSLSVPRIGIKNAPLARYGLDKHDEVAIPPSRANTPAGWFTGSPTPGQLGPSVIVGHVDSDSGPSVFFRLGQLRAGDRTSVTLADHRVAVFEVDSVERFKKADFPTLRVYGNLDHAGLRLITCGGAYDTSIHHYVDNIVVYAHLVSSHSA</sequence>
<dbReference type="InterPro" id="IPR005754">
    <property type="entry name" value="Sortase"/>
</dbReference>
<feature type="region of interest" description="Disordered" evidence="2">
    <location>
        <begin position="39"/>
        <end position="75"/>
    </location>
</feature>
<organism evidence="3 4">
    <name type="scientific">Flexivirga alba</name>
    <dbReference type="NCBI Taxonomy" id="702742"/>
    <lineage>
        <taxon>Bacteria</taxon>
        <taxon>Bacillati</taxon>
        <taxon>Actinomycetota</taxon>
        <taxon>Actinomycetes</taxon>
        <taxon>Micrococcales</taxon>
        <taxon>Dermacoccaceae</taxon>
        <taxon>Flexivirga</taxon>
    </lineage>
</organism>
<protein>
    <submittedName>
        <fullName evidence="3">Class F sortase</fullName>
    </submittedName>
</protein>
<evidence type="ECO:0000313" key="3">
    <source>
        <dbReference type="EMBL" id="MFC6704534.1"/>
    </source>
</evidence>
<evidence type="ECO:0000256" key="1">
    <source>
        <dbReference type="ARBA" id="ARBA00022801"/>
    </source>
</evidence>
<keyword evidence="4" id="KW-1185">Reference proteome</keyword>
<feature type="compositionally biased region" description="Polar residues" evidence="2">
    <location>
        <begin position="64"/>
        <end position="73"/>
    </location>
</feature>
<comment type="caution">
    <text evidence="3">The sequence shown here is derived from an EMBL/GenBank/DDBJ whole genome shotgun (WGS) entry which is preliminary data.</text>
</comment>
<dbReference type="EMBL" id="JBHSWH010000001">
    <property type="protein sequence ID" value="MFC6704534.1"/>
    <property type="molecule type" value="Genomic_DNA"/>
</dbReference>
<gene>
    <name evidence="3" type="ORF">ACFQDH_04445</name>
</gene>
<dbReference type="NCBIfam" id="NF033748">
    <property type="entry name" value="class_F_sortase"/>
    <property type="match status" value="1"/>
</dbReference>
<reference evidence="4" key="1">
    <citation type="journal article" date="2019" name="Int. J. Syst. Evol. Microbiol.">
        <title>The Global Catalogue of Microorganisms (GCM) 10K type strain sequencing project: providing services to taxonomists for standard genome sequencing and annotation.</title>
        <authorList>
            <consortium name="The Broad Institute Genomics Platform"/>
            <consortium name="The Broad Institute Genome Sequencing Center for Infectious Disease"/>
            <person name="Wu L."/>
            <person name="Ma J."/>
        </authorList>
    </citation>
    <scope>NUCLEOTIDE SEQUENCE [LARGE SCALE GENOMIC DNA]</scope>
    <source>
        <strain evidence="4">CCUG 58127</strain>
    </source>
</reference>
<dbReference type="InterPro" id="IPR023365">
    <property type="entry name" value="Sortase_dom-sf"/>
</dbReference>
<dbReference type="Gene3D" id="2.40.260.10">
    <property type="entry name" value="Sortase"/>
    <property type="match status" value="1"/>
</dbReference>
<proteinExistence type="predicted"/>
<feature type="compositionally biased region" description="Low complexity" evidence="2">
    <location>
        <begin position="47"/>
        <end position="59"/>
    </location>
</feature>
<dbReference type="InterPro" id="IPR042001">
    <property type="entry name" value="Sortase_F"/>
</dbReference>
<dbReference type="RefSeq" id="WP_382398854.1">
    <property type="nucleotide sequence ID" value="NZ_JBHSWH010000001.1"/>
</dbReference>
<dbReference type="CDD" id="cd05829">
    <property type="entry name" value="Sortase_F"/>
    <property type="match status" value="1"/>
</dbReference>
<dbReference type="Proteomes" id="UP001596298">
    <property type="component" value="Unassembled WGS sequence"/>
</dbReference>
<evidence type="ECO:0000313" key="4">
    <source>
        <dbReference type="Proteomes" id="UP001596298"/>
    </source>
</evidence>
<evidence type="ECO:0000256" key="2">
    <source>
        <dbReference type="SAM" id="MobiDB-lite"/>
    </source>
</evidence>